<accession>A0A1X1CSH7</accession>
<dbReference type="AlphaFoldDB" id="A0A1X1CSH7"/>
<evidence type="ECO:0000313" key="1">
    <source>
        <dbReference type="EMBL" id="ORM67382.1"/>
    </source>
</evidence>
<name>A0A1X1CSH7_9GAMM</name>
<dbReference type="RefSeq" id="WP_084936366.1">
    <property type="nucleotide sequence ID" value="NZ_MLFR01000025.1"/>
</dbReference>
<comment type="caution">
    <text evidence="1">The sequence shown here is derived from an EMBL/GenBank/DDBJ whole genome shotgun (WGS) entry which is preliminary data.</text>
</comment>
<evidence type="ECO:0000313" key="2">
    <source>
        <dbReference type="Proteomes" id="UP000193558"/>
    </source>
</evidence>
<proteinExistence type="predicted"/>
<organism evidence="1 2">
    <name type="scientific">Pantoea rwandensis</name>
    <dbReference type="NCBI Taxonomy" id="1076550"/>
    <lineage>
        <taxon>Bacteria</taxon>
        <taxon>Pseudomonadati</taxon>
        <taxon>Pseudomonadota</taxon>
        <taxon>Gammaproteobacteria</taxon>
        <taxon>Enterobacterales</taxon>
        <taxon>Erwiniaceae</taxon>
        <taxon>Pantoea</taxon>
    </lineage>
</organism>
<dbReference type="OrthoDB" id="6119047at2"/>
<dbReference type="Pfam" id="PF12059">
    <property type="entry name" value="DUF3540"/>
    <property type="match status" value="1"/>
</dbReference>
<reference evidence="1 2" key="1">
    <citation type="journal article" date="2017" name="Antonie Van Leeuwenhoek">
        <title>Phylogenomic resolution of the bacterial genus Pantoea and its relationship with Erwinia and Tatumella.</title>
        <authorList>
            <person name="Palmer M."/>
            <person name="Steenkamp E.T."/>
            <person name="Coetzee M.P."/>
            <person name="Chan W.Y."/>
            <person name="van Zyl E."/>
            <person name="De Maayer P."/>
            <person name="Coutinho T.A."/>
            <person name="Blom J."/>
            <person name="Smits T.H."/>
            <person name="Duffy B."/>
            <person name="Venter S.N."/>
        </authorList>
    </citation>
    <scope>NUCLEOTIDE SEQUENCE [LARGE SCALE GENOMIC DNA]</scope>
    <source>
        <strain evidence="1 2">LMG 26275</strain>
    </source>
</reference>
<protein>
    <recommendedName>
        <fullName evidence="3">DUF3540 domain-containing protein</fullName>
    </recommendedName>
</protein>
<dbReference type="Proteomes" id="UP000193558">
    <property type="component" value="Unassembled WGS sequence"/>
</dbReference>
<evidence type="ECO:0008006" key="3">
    <source>
        <dbReference type="Google" id="ProtNLM"/>
    </source>
</evidence>
<gene>
    <name evidence="1" type="ORF">HA51_19935</name>
</gene>
<dbReference type="InterPro" id="IPR021927">
    <property type="entry name" value="DUF3540"/>
</dbReference>
<dbReference type="EMBL" id="MLFR01000025">
    <property type="protein sequence ID" value="ORM67382.1"/>
    <property type="molecule type" value="Genomic_DNA"/>
</dbReference>
<sequence>MKNSDNTLFLPITPPAQAEGEIVAVQQDGEFIVQVNGCCWRVLRAASCLLQPERGDRVLLHSVNQQLWLLAVLVRAKPQQPAVLHCESDLHLSTRGSINLLSQKLQLRAQQGECDIDEMQYRGSKLSAWVSVSRLFGKQCESVWQSISQFSQRLLRHTEQCEQVRAGQLDVKTEDFTRLHSRNTLISSKSLTKVDAKQIHMG</sequence>